<feature type="repeat" description="PPR" evidence="3">
    <location>
        <begin position="262"/>
        <end position="292"/>
    </location>
</feature>
<name>A0ABD3IQN7_EUCGL</name>
<dbReference type="InterPro" id="IPR046960">
    <property type="entry name" value="PPR_At4g14850-like_plant"/>
</dbReference>
<evidence type="ECO:0000256" key="3">
    <source>
        <dbReference type="PROSITE-ProRule" id="PRU00708"/>
    </source>
</evidence>
<dbReference type="Pfam" id="PF20431">
    <property type="entry name" value="E_motif"/>
    <property type="match status" value="1"/>
</dbReference>
<keyword evidence="7" id="KW-1185">Reference proteome</keyword>
<dbReference type="Gene3D" id="1.25.40.10">
    <property type="entry name" value="Tetratricopeptide repeat domain"/>
    <property type="match status" value="5"/>
</dbReference>
<feature type="repeat" description="PPR" evidence="3">
    <location>
        <begin position="364"/>
        <end position="398"/>
    </location>
</feature>
<dbReference type="InterPro" id="IPR046848">
    <property type="entry name" value="E_motif"/>
</dbReference>
<evidence type="ECO:0000256" key="1">
    <source>
        <dbReference type="ARBA" id="ARBA00006643"/>
    </source>
</evidence>
<dbReference type="InterPro" id="IPR032867">
    <property type="entry name" value="DYW_dom"/>
</dbReference>
<dbReference type="PANTHER" id="PTHR47926">
    <property type="entry name" value="PENTATRICOPEPTIDE REPEAT-CONTAINING PROTEIN"/>
    <property type="match status" value="1"/>
</dbReference>
<dbReference type="InterPro" id="IPR011990">
    <property type="entry name" value="TPR-like_helical_dom_sf"/>
</dbReference>
<dbReference type="NCBIfam" id="TIGR00756">
    <property type="entry name" value="PPR"/>
    <property type="match status" value="6"/>
</dbReference>
<dbReference type="FunFam" id="1.25.40.10:FF:000679">
    <property type="entry name" value="Pentatricopeptide repeat-containing protein At5g03800"/>
    <property type="match status" value="1"/>
</dbReference>
<feature type="repeat" description="PPR" evidence="3">
    <location>
        <begin position="498"/>
        <end position="532"/>
    </location>
</feature>
<evidence type="ECO:0000256" key="4">
    <source>
        <dbReference type="SAM" id="MobiDB-lite"/>
    </source>
</evidence>
<proteinExistence type="inferred from homology"/>
<protein>
    <recommendedName>
        <fullName evidence="5">DYW domain-containing protein</fullName>
    </recommendedName>
</protein>
<reference evidence="6 7" key="1">
    <citation type="submission" date="2024-11" db="EMBL/GenBank/DDBJ databases">
        <title>Chromosome-level genome assembly of Eucalyptus globulus Labill. provides insights into its genome evolution.</title>
        <authorList>
            <person name="Li X."/>
        </authorList>
    </citation>
    <scope>NUCLEOTIDE SEQUENCE [LARGE SCALE GENOMIC DNA]</scope>
    <source>
        <strain evidence="6">CL2024</strain>
        <tissue evidence="6">Fresh tender leaves</tissue>
    </source>
</reference>
<feature type="compositionally biased region" description="Pro residues" evidence="4">
    <location>
        <begin position="55"/>
        <end position="68"/>
    </location>
</feature>
<dbReference type="FunFam" id="1.25.40.10:FF:000073">
    <property type="entry name" value="Pentatricopeptide repeat-containing protein chloroplastic"/>
    <property type="match status" value="1"/>
</dbReference>
<dbReference type="PROSITE" id="PS51375">
    <property type="entry name" value="PPR"/>
    <property type="match status" value="5"/>
</dbReference>
<dbReference type="InterPro" id="IPR002885">
    <property type="entry name" value="PPR_rpt"/>
</dbReference>
<accession>A0ABD3IQN7</accession>
<dbReference type="Proteomes" id="UP001634007">
    <property type="component" value="Unassembled WGS sequence"/>
</dbReference>
<dbReference type="FunFam" id="1.25.40.10:FF:000196">
    <property type="entry name" value="Pentatricopeptide repeat-containing protein At4g14850"/>
    <property type="match status" value="1"/>
</dbReference>
<gene>
    <name evidence="6" type="ORF">ACJRO7_008110</name>
</gene>
<feature type="repeat" description="PPR" evidence="3">
    <location>
        <begin position="600"/>
        <end position="634"/>
    </location>
</feature>
<dbReference type="AlphaFoldDB" id="A0ABD3IQN7"/>
<keyword evidence="2" id="KW-0677">Repeat</keyword>
<dbReference type="Pfam" id="PF01535">
    <property type="entry name" value="PPR"/>
    <property type="match status" value="9"/>
</dbReference>
<organism evidence="6 7">
    <name type="scientific">Eucalyptus globulus</name>
    <name type="common">Tasmanian blue gum</name>
    <dbReference type="NCBI Taxonomy" id="34317"/>
    <lineage>
        <taxon>Eukaryota</taxon>
        <taxon>Viridiplantae</taxon>
        <taxon>Streptophyta</taxon>
        <taxon>Embryophyta</taxon>
        <taxon>Tracheophyta</taxon>
        <taxon>Spermatophyta</taxon>
        <taxon>Magnoliopsida</taxon>
        <taxon>eudicotyledons</taxon>
        <taxon>Gunneridae</taxon>
        <taxon>Pentapetalae</taxon>
        <taxon>rosids</taxon>
        <taxon>malvids</taxon>
        <taxon>Myrtales</taxon>
        <taxon>Myrtaceae</taxon>
        <taxon>Myrtoideae</taxon>
        <taxon>Eucalypteae</taxon>
        <taxon>Eucalyptus</taxon>
    </lineage>
</organism>
<sequence length="909" mass="100136">MAALIQPSATLPSPPLLPKLPSSSSPPSSSLSLPKPKPLHSAAAAASASFTQFPLPRPPPSPLPPPCRPESRRLFASEPFDGPPPPDAAAAVGSLTDDCFDLLRFSVGCGDVDLARAVHAVFLRLELEENPSLGNALIVAYLKLGRTSDAYGVFGGLSRPNVVSYTAVVSGLAKADRGLEAVEVFFRLMGSGIHPNEYSFVAILTACIRMTELELGLQVHALVAKTGYLESTFVSNALMGMYNKCECLDSALALFDEMPKRDVASWNTVVSGLVKAQMYERAFESFRQMDQIDGFRVDHMTLSVLLTACTDTGSLIRGKEIHAHAIRIGMETDLSVNNALIGFYIKCGTIDDVEALFEKMATRDVITWTEMIRAYAEFGLIDLAMEIFHIMPEKNCVSRNALLAGLCENGQAFEVLDLFISMVEEGLELTDYTLTTVAKACGLLGQGKLSKQLQGFIIKFGLLANACVEAALLDMCTRCGRMVAAGKMFKRWPFEWDSSIICTSMICGYARNGLPDEAISLFCCCKAEGSIILDEIASISILGVCGTLGSDRMGEQIHCHVLKSGLFSDLEVANALISMYSKCWNMDAAKKVFNIMPAHDIVSWNGLISGFIIHRRGDDALTVWSNLHNAGIKPDKISILLAISAYKYTKMCLVDECCRFFSSMQTEFDIEPSQEHYASLVGVLGFWGFLELAEKTISNMPFEPEASVWRALLDGCRIHSDAILGKRVIKHLLLMEPRDPSTYVLVANLYSASGRWHCSETVRKEMRVKGFQKQPSRSWVIHQNKTISFYTRDKSHSQAKDIYSGLEILISECQKAGYEPDTSFVLHEVGEHQKLDFLFYHSAKLAAAFGLLMNRPGKPIKIVKNISLCGDCHQFLKYTSAVTNRQILLRDASGFHYFSNGHCSCNDRW</sequence>
<evidence type="ECO:0000256" key="2">
    <source>
        <dbReference type="ARBA" id="ARBA00022737"/>
    </source>
</evidence>
<feature type="region of interest" description="Disordered" evidence="4">
    <location>
        <begin position="1"/>
        <end position="82"/>
    </location>
</feature>
<feature type="compositionally biased region" description="Low complexity" evidence="4">
    <location>
        <begin position="19"/>
        <end position="49"/>
    </location>
</feature>
<evidence type="ECO:0000313" key="7">
    <source>
        <dbReference type="Proteomes" id="UP001634007"/>
    </source>
</evidence>
<dbReference type="FunFam" id="1.25.40.10:FF:002102">
    <property type="entry name" value="Pentatricopeptide repeat-containing protein103"/>
    <property type="match status" value="1"/>
</dbReference>
<dbReference type="PANTHER" id="PTHR47926:SF512">
    <property type="entry name" value="REPEAT (PPR) SUPERFAMILY PROTEIN, PUTATIVE-RELATED"/>
    <property type="match status" value="1"/>
</dbReference>
<dbReference type="Pfam" id="PF14432">
    <property type="entry name" value="DYW_deaminase"/>
    <property type="match status" value="1"/>
</dbReference>
<evidence type="ECO:0000259" key="5">
    <source>
        <dbReference type="Pfam" id="PF14432"/>
    </source>
</evidence>
<feature type="domain" description="DYW" evidence="5">
    <location>
        <begin position="817"/>
        <end position="909"/>
    </location>
</feature>
<comment type="caution">
    <text evidence="6">The sequence shown here is derived from an EMBL/GenBank/DDBJ whole genome shotgun (WGS) entry which is preliminary data.</text>
</comment>
<evidence type="ECO:0000313" key="6">
    <source>
        <dbReference type="EMBL" id="KAL3716455.1"/>
    </source>
</evidence>
<feature type="repeat" description="PPR" evidence="3">
    <location>
        <begin position="161"/>
        <end position="195"/>
    </location>
</feature>
<comment type="similarity">
    <text evidence="1">Belongs to the PPR family. PCMP-H subfamily.</text>
</comment>
<dbReference type="EMBL" id="JBJKBG010000011">
    <property type="protein sequence ID" value="KAL3716455.1"/>
    <property type="molecule type" value="Genomic_DNA"/>
</dbReference>